<dbReference type="SUPFAM" id="SSF55073">
    <property type="entry name" value="Nucleotide cyclase"/>
    <property type="match status" value="1"/>
</dbReference>
<evidence type="ECO:0000256" key="3">
    <source>
        <dbReference type="ARBA" id="ARBA00022636"/>
    </source>
</evidence>
<dbReference type="Gene3D" id="3.30.450.20">
    <property type="entry name" value="PAS domain"/>
    <property type="match status" value="1"/>
</dbReference>
<dbReference type="SMART" id="SM00091">
    <property type="entry name" value="PAS"/>
    <property type="match status" value="1"/>
</dbReference>
<dbReference type="PROSITE" id="PS50887">
    <property type="entry name" value="GGDEF"/>
    <property type="match status" value="1"/>
</dbReference>
<organism evidence="10 11">
    <name type="scientific">Hydrocarboniclastica marina</name>
    <dbReference type="NCBI Taxonomy" id="2259620"/>
    <lineage>
        <taxon>Bacteria</taxon>
        <taxon>Pseudomonadati</taxon>
        <taxon>Pseudomonadota</taxon>
        <taxon>Gammaproteobacteria</taxon>
        <taxon>Alteromonadales</taxon>
        <taxon>Alteromonadaceae</taxon>
        <taxon>Hydrocarboniclastica</taxon>
    </lineage>
</organism>
<dbReference type="SUPFAM" id="SSF52172">
    <property type="entry name" value="CheY-like"/>
    <property type="match status" value="1"/>
</dbReference>
<dbReference type="Pfam" id="PF00563">
    <property type="entry name" value="EAL"/>
    <property type="match status" value="1"/>
</dbReference>
<accession>A0A4P7XF72</accession>
<evidence type="ECO:0000256" key="5">
    <source>
        <dbReference type="PROSITE-ProRule" id="PRU00169"/>
    </source>
</evidence>
<evidence type="ECO:0000313" key="11">
    <source>
        <dbReference type="Proteomes" id="UP000298049"/>
    </source>
</evidence>
<dbReference type="EMBL" id="CP031093">
    <property type="protein sequence ID" value="QCF25315.1"/>
    <property type="molecule type" value="Genomic_DNA"/>
</dbReference>
<evidence type="ECO:0000259" key="7">
    <source>
        <dbReference type="PROSITE" id="PS50112"/>
    </source>
</evidence>
<dbReference type="CDD" id="cd01949">
    <property type="entry name" value="GGDEF"/>
    <property type="match status" value="1"/>
</dbReference>
<dbReference type="NCBIfam" id="TIGR00229">
    <property type="entry name" value="sensory_box"/>
    <property type="match status" value="1"/>
</dbReference>
<feature type="domain" description="GGDEF" evidence="9">
    <location>
        <begin position="322"/>
        <end position="455"/>
    </location>
</feature>
<feature type="domain" description="PAS" evidence="7">
    <location>
        <begin position="149"/>
        <end position="204"/>
    </location>
</feature>
<dbReference type="SUPFAM" id="SSF141868">
    <property type="entry name" value="EAL domain-like"/>
    <property type="match status" value="1"/>
</dbReference>
<dbReference type="Gene3D" id="3.30.70.270">
    <property type="match status" value="1"/>
</dbReference>
<protein>
    <recommendedName>
        <fullName evidence="2">cyclic-guanylate-specific phosphodiesterase</fullName>
        <ecNumber evidence="2">3.1.4.52</ecNumber>
    </recommendedName>
</protein>
<dbReference type="InterPro" id="IPR011006">
    <property type="entry name" value="CheY-like_superfamily"/>
</dbReference>
<keyword evidence="5" id="KW-0597">Phosphoprotein</keyword>
<dbReference type="InterPro" id="IPR000014">
    <property type="entry name" value="PAS"/>
</dbReference>
<comment type="cofactor">
    <cofactor evidence="1">
        <name>Mg(2+)</name>
        <dbReference type="ChEBI" id="CHEBI:18420"/>
    </cofactor>
</comment>
<name>A0A4P7XF72_9ALTE</name>
<dbReference type="GO" id="GO:0071732">
    <property type="term" value="P:cellular response to nitric oxide"/>
    <property type="evidence" value="ECO:0007669"/>
    <property type="project" value="UniProtKB-ARBA"/>
</dbReference>
<comment type="catalytic activity">
    <reaction evidence="4">
        <text>3',3'-c-di-GMP + H2O = 5'-phosphoguanylyl(3'-&gt;5')guanosine + H(+)</text>
        <dbReference type="Rhea" id="RHEA:24902"/>
        <dbReference type="ChEBI" id="CHEBI:15377"/>
        <dbReference type="ChEBI" id="CHEBI:15378"/>
        <dbReference type="ChEBI" id="CHEBI:58754"/>
        <dbReference type="ChEBI" id="CHEBI:58805"/>
        <dbReference type="EC" id="3.1.4.52"/>
    </reaction>
    <physiologicalReaction direction="left-to-right" evidence="4">
        <dbReference type="Rhea" id="RHEA:24903"/>
    </physiologicalReaction>
</comment>
<dbReference type="SMART" id="SM00267">
    <property type="entry name" value="GGDEF"/>
    <property type="match status" value="1"/>
</dbReference>
<dbReference type="Gene3D" id="3.40.50.2300">
    <property type="match status" value="1"/>
</dbReference>
<dbReference type="Pfam" id="PF00990">
    <property type="entry name" value="GGDEF"/>
    <property type="match status" value="1"/>
</dbReference>
<dbReference type="PANTHER" id="PTHR44757">
    <property type="entry name" value="DIGUANYLATE CYCLASE DGCP"/>
    <property type="match status" value="1"/>
</dbReference>
<dbReference type="InterPro" id="IPR013767">
    <property type="entry name" value="PAS_fold"/>
</dbReference>
<dbReference type="RefSeq" id="WP_136547466.1">
    <property type="nucleotide sequence ID" value="NZ_CP031093.1"/>
</dbReference>
<dbReference type="PANTHER" id="PTHR44757:SF2">
    <property type="entry name" value="BIOFILM ARCHITECTURE MAINTENANCE PROTEIN MBAA"/>
    <property type="match status" value="1"/>
</dbReference>
<dbReference type="Pfam" id="PF00989">
    <property type="entry name" value="PAS"/>
    <property type="match status" value="1"/>
</dbReference>
<dbReference type="Proteomes" id="UP000298049">
    <property type="component" value="Chromosome"/>
</dbReference>
<sequence>MTTIRPALDDSSQQPKLLVVDDDPRLLESLSQLLQASGFVVDAAQGGRAACRQIEAQSYDLVLLDMRMPDMNGLQVLAYLQKAQIDVPVVVVSGEASFGTVSKALRRGAYDYIKKPYIADELIATVRSVLRKRMLERAHADVQHRLKKSEELHRYIVNSSPDIVFMLDQRGRFCFLNSKVESLLGYGCGELMGRHYRTLIHDQDLPKASWAFSESEIGTENPRNLELRLKTRGSRKANRHFEVTVFPIEGPAQSPNGATDIGAGSNGTFQIYGIARDITERKEAEAFITFQAYHDLLTRLPNRALFKDRLTLAITQAKRSKQKLAVMFLDLDRFKVVNDTLGHAMGDRLLQAVAQRLESCLRRGDTLSRFGGDEFTLLLPAIAGEEDASLIANKLIEALKAPFKLGDHEVFVGISIGIAMFPTAGKTLEDLIQHADVAMYHVKGRGKDDFQFYVDTMNVDTSNRLSLERDLRRALEQQELRVYYQPQMCARTGRLMGVEALVRWQHPELGLLYPRDFLPLAEETKLIGDLSEWVLKTACEELQPWIAKYRADTLRLSVNVSPMQVEHPNFVDSVLKLVDGCNFPADHLEIEITESMIMNDLEQISRKLGQLADRGVRIAIDDFGTGYSSLNYIHRLPIHTLKVDQSFVRDIRRGDDGACIVNAIVAMAKGLQLQIIAEGVETETQLQYLRDLGCHEVQGFFYGAARPLSELAQYLPEQKAAQII</sequence>
<dbReference type="PROSITE" id="PS50883">
    <property type="entry name" value="EAL"/>
    <property type="match status" value="1"/>
</dbReference>
<dbReference type="PROSITE" id="PS50112">
    <property type="entry name" value="PAS"/>
    <property type="match status" value="1"/>
</dbReference>
<evidence type="ECO:0000259" key="8">
    <source>
        <dbReference type="PROSITE" id="PS50883"/>
    </source>
</evidence>
<dbReference type="CDD" id="cd01948">
    <property type="entry name" value="EAL"/>
    <property type="match status" value="1"/>
</dbReference>
<feature type="domain" description="EAL" evidence="8">
    <location>
        <begin position="464"/>
        <end position="719"/>
    </location>
</feature>
<dbReference type="InterPro" id="IPR035965">
    <property type="entry name" value="PAS-like_dom_sf"/>
</dbReference>
<dbReference type="NCBIfam" id="TIGR00254">
    <property type="entry name" value="GGDEF"/>
    <property type="match status" value="1"/>
</dbReference>
<reference evidence="10 11" key="1">
    <citation type="submission" date="2018-07" db="EMBL/GenBank/DDBJ databases">
        <title>Marsedoiliclastica nanhaica gen. nov. sp. nov., a novel marine hydrocarbonoclastic bacterium isolated from an in-situ enriched hydrocarbon-degrading consortium in deep-sea sediment.</title>
        <authorList>
            <person name="Dong C."/>
            <person name="Ma T."/>
            <person name="Liu R."/>
            <person name="Shao Z."/>
        </authorList>
    </citation>
    <scope>NUCLEOTIDE SEQUENCE [LARGE SCALE GENOMIC DNA]</scope>
    <source>
        <strain evidence="11">soil36-7</strain>
    </source>
</reference>
<dbReference type="SUPFAM" id="SSF55785">
    <property type="entry name" value="PYP-like sensor domain (PAS domain)"/>
    <property type="match status" value="1"/>
</dbReference>
<dbReference type="InterPro" id="IPR043128">
    <property type="entry name" value="Rev_trsase/Diguanyl_cyclase"/>
</dbReference>
<dbReference type="InterPro" id="IPR000160">
    <property type="entry name" value="GGDEF_dom"/>
</dbReference>
<evidence type="ECO:0000256" key="2">
    <source>
        <dbReference type="ARBA" id="ARBA00012282"/>
    </source>
</evidence>
<evidence type="ECO:0000256" key="4">
    <source>
        <dbReference type="ARBA" id="ARBA00051114"/>
    </source>
</evidence>
<dbReference type="FunFam" id="3.20.20.450:FF:000001">
    <property type="entry name" value="Cyclic di-GMP phosphodiesterase yahA"/>
    <property type="match status" value="1"/>
</dbReference>
<dbReference type="PROSITE" id="PS50110">
    <property type="entry name" value="RESPONSE_REGULATORY"/>
    <property type="match status" value="1"/>
</dbReference>
<dbReference type="SMART" id="SM00052">
    <property type="entry name" value="EAL"/>
    <property type="match status" value="1"/>
</dbReference>
<dbReference type="InterPro" id="IPR029787">
    <property type="entry name" value="Nucleotide_cyclase"/>
</dbReference>
<dbReference type="InterPro" id="IPR001633">
    <property type="entry name" value="EAL_dom"/>
</dbReference>
<dbReference type="Gene3D" id="3.20.20.450">
    <property type="entry name" value="EAL domain"/>
    <property type="match status" value="1"/>
</dbReference>
<evidence type="ECO:0000256" key="1">
    <source>
        <dbReference type="ARBA" id="ARBA00001946"/>
    </source>
</evidence>
<feature type="domain" description="Response regulatory" evidence="6">
    <location>
        <begin position="16"/>
        <end position="130"/>
    </location>
</feature>
<dbReference type="InterPro" id="IPR035919">
    <property type="entry name" value="EAL_sf"/>
</dbReference>
<evidence type="ECO:0000313" key="10">
    <source>
        <dbReference type="EMBL" id="QCF25315.1"/>
    </source>
</evidence>
<dbReference type="InterPro" id="IPR052155">
    <property type="entry name" value="Biofilm_reg_signaling"/>
</dbReference>
<dbReference type="GO" id="GO:0000160">
    <property type="term" value="P:phosphorelay signal transduction system"/>
    <property type="evidence" value="ECO:0007669"/>
    <property type="project" value="InterPro"/>
</dbReference>
<proteinExistence type="predicted"/>
<evidence type="ECO:0000259" key="6">
    <source>
        <dbReference type="PROSITE" id="PS50110"/>
    </source>
</evidence>
<keyword evidence="3" id="KW-0973">c-di-GMP</keyword>
<dbReference type="CDD" id="cd00130">
    <property type="entry name" value="PAS"/>
    <property type="match status" value="1"/>
</dbReference>
<dbReference type="GO" id="GO:0071111">
    <property type="term" value="F:cyclic-guanylate-specific phosphodiesterase activity"/>
    <property type="evidence" value="ECO:0007669"/>
    <property type="project" value="UniProtKB-EC"/>
</dbReference>
<dbReference type="FunFam" id="3.30.70.270:FF:000001">
    <property type="entry name" value="Diguanylate cyclase domain protein"/>
    <property type="match status" value="1"/>
</dbReference>
<dbReference type="OrthoDB" id="9816034at2"/>
<evidence type="ECO:0000259" key="9">
    <source>
        <dbReference type="PROSITE" id="PS50887"/>
    </source>
</evidence>
<gene>
    <name evidence="10" type="ORF">soil367_04875</name>
</gene>
<dbReference type="GO" id="GO:0006355">
    <property type="term" value="P:regulation of DNA-templated transcription"/>
    <property type="evidence" value="ECO:0007669"/>
    <property type="project" value="InterPro"/>
</dbReference>
<dbReference type="Pfam" id="PF00072">
    <property type="entry name" value="Response_reg"/>
    <property type="match status" value="1"/>
</dbReference>
<dbReference type="EC" id="3.1.4.52" evidence="2"/>
<dbReference type="KEGG" id="hmi:soil367_04875"/>
<feature type="modified residue" description="4-aspartylphosphate" evidence="5">
    <location>
        <position position="65"/>
    </location>
</feature>
<keyword evidence="11" id="KW-1185">Reference proteome</keyword>
<dbReference type="AlphaFoldDB" id="A0A4P7XF72"/>
<dbReference type="InterPro" id="IPR001789">
    <property type="entry name" value="Sig_transdc_resp-reg_receiver"/>
</dbReference>
<dbReference type="SMART" id="SM00448">
    <property type="entry name" value="REC"/>
    <property type="match status" value="1"/>
</dbReference>